<name>A0A0L8HMD4_OCTBM</name>
<organism evidence="1">
    <name type="scientific">Octopus bimaculoides</name>
    <name type="common">California two-spotted octopus</name>
    <dbReference type="NCBI Taxonomy" id="37653"/>
    <lineage>
        <taxon>Eukaryota</taxon>
        <taxon>Metazoa</taxon>
        <taxon>Spiralia</taxon>
        <taxon>Lophotrochozoa</taxon>
        <taxon>Mollusca</taxon>
        <taxon>Cephalopoda</taxon>
        <taxon>Coleoidea</taxon>
        <taxon>Octopodiformes</taxon>
        <taxon>Octopoda</taxon>
        <taxon>Incirrata</taxon>
        <taxon>Octopodidae</taxon>
        <taxon>Octopus</taxon>
    </lineage>
</organism>
<proteinExistence type="predicted"/>
<sequence>MLYPVSLKIDLSCFSVWLWQTKIAEISESSSSLCLQFYREPNLQSEDSIPILDEQVSFDEEYPIESLLIFFPKSNWVG</sequence>
<protein>
    <submittedName>
        <fullName evidence="1">Uncharacterized protein</fullName>
    </submittedName>
</protein>
<dbReference type="AlphaFoldDB" id="A0A0L8HMD4"/>
<evidence type="ECO:0000313" key="1">
    <source>
        <dbReference type="EMBL" id="KOF90396.1"/>
    </source>
</evidence>
<gene>
    <name evidence="1" type="ORF">OCBIM_22011291mg</name>
</gene>
<accession>A0A0L8HMD4</accession>
<dbReference type="EMBL" id="KQ417776">
    <property type="protein sequence ID" value="KOF90396.1"/>
    <property type="molecule type" value="Genomic_DNA"/>
</dbReference>
<reference evidence="1" key="1">
    <citation type="submission" date="2015-07" db="EMBL/GenBank/DDBJ databases">
        <title>MeaNS - Measles Nucleotide Surveillance Program.</title>
        <authorList>
            <person name="Tran T."/>
            <person name="Druce J."/>
        </authorList>
    </citation>
    <scope>NUCLEOTIDE SEQUENCE</scope>
    <source>
        <strain evidence="1">UCB-OBI-ISO-001</strain>
        <tissue evidence="1">Gonad</tissue>
    </source>
</reference>